<dbReference type="PROSITE" id="PS51281">
    <property type="entry name" value="TAP_C"/>
    <property type="match status" value="1"/>
</dbReference>
<feature type="non-terminal residue" evidence="10">
    <location>
        <position position="1"/>
    </location>
</feature>
<dbReference type="InterPro" id="IPR009060">
    <property type="entry name" value="UBA-like_sf"/>
</dbReference>
<comment type="caution">
    <text evidence="10">The sequence shown here is derived from an EMBL/GenBank/DDBJ whole genome shotgun (WGS) entry which is preliminary data.</text>
</comment>
<dbReference type="FunFam" id="1.10.8.10:FF:000018">
    <property type="entry name" value="Nuclear RNA export factor 1"/>
    <property type="match status" value="1"/>
</dbReference>
<evidence type="ECO:0000256" key="2">
    <source>
        <dbReference type="ARBA" id="ARBA00009285"/>
    </source>
</evidence>
<dbReference type="AlphaFoldDB" id="A0ABD1DSM9"/>
<evidence type="ECO:0000256" key="5">
    <source>
        <dbReference type="ARBA" id="ARBA00022737"/>
    </source>
</evidence>
<evidence type="ECO:0000256" key="6">
    <source>
        <dbReference type="ARBA" id="ARBA00022816"/>
    </source>
</evidence>
<feature type="domain" description="TAP-C" evidence="9">
    <location>
        <begin position="103"/>
        <end position="158"/>
    </location>
</feature>
<feature type="domain" description="NTF2" evidence="8">
    <location>
        <begin position="1"/>
        <end position="50"/>
    </location>
</feature>
<keyword evidence="5" id="KW-0677">Repeat</keyword>
<evidence type="ECO:0000313" key="10">
    <source>
        <dbReference type="EMBL" id="KAL1402586.1"/>
    </source>
</evidence>
<evidence type="ECO:0008006" key="12">
    <source>
        <dbReference type="Google" id="ProtNLM"/>
    </source>
</evidence>
<dbReference type="PANTHER" id="PTHR10662:SF22">
    <property type="entry name" value="NUCLEAR RNA EXPORT FACTOR 1"/>
    <property type="match status" value="1"/>
</dbReference>
<dbReference type="SUPFAM" id="SSF46934">
    <property type="entry name" value="UBA-like"/>
    <property type="match status" value="1"/>
</dbReference>
<dbReference type="Pfam" id="PF03943">
    <property type="entry name" value="TAP_C"/>
    <property type="match status" value="1"/>
</dbReference>
<dbReference type="Pfam" id="PF22602">
    <property type="entry name" value="NXF_NTF2"/>
    <property type="match status" value="1"/>
</dbReference>
<dbReference type="InterPro" id="IPR018222">
    <property type="entry name" value="Nuclear_transport_factor_2_euk"/>
</dbReference>
<proteinExistence type="inferred from homology"/>
<dbReference type="InterPro" id="IPR005637">
    <property type="entry name" value="TAP_C_dom"/>
</dbReference>
<protein>
    <recommendedName>
        <fullName evidence="12">Nuclear RNA export factor 1</fullName>
    </recommendedName>
</protein>
<keyword evidence="3" id="KW-0813">Transport</keyword>
<comment type="similarity">
    <text evidence="2">Belongs to the NXF family.</text>
</comment>
<evidence type="ECO:0000313" key="11">
    <source>
        <dbReference type="Proteomes" id="UP001562425"/>
    </source>
</evidence>
<dbReference type="Gene3D" id="1.10.8.10">
    <property type="entry name" value="DNA helicase RuvA subunit, C-terminal domain"/>
    <property type="match status" value="1"/>
</dbReference>
<gene>
    <name evidence="10" type="ORF">pipiens_019705</name>
</gene>
<dbReference type="PROSITE" id="PS50177">
    <property type="entry name" value="NTF2_DOMAIN"/>
    <property type="match status" value="1"/>
</dbReference>
<dbReference type="CDD" id="cd14342">
    <property type="entry name" value="UBA_TAP-C"/>
    <property type="match status" value="1"/>
</dbReference>
<keyword evidence="11" id="KW-1185">Reference proteome</keyword>
<keyword evidence="4" id="KW-0433">Leucine-rich repeat</keyword>
<reference evidence="10 11" key="1">
    <citation type="submission" date="2024-05" db="EMBL/GenBank/DDBJ databases">
        <title>Culex pipiens pipiens assembly and annotation.</title>
        <authorList>
            <person name="Alout H."/>
            <person name="Durand T."/>
        </authorList>
    </citation>
    <scope>NUCLEOTIDE SEQUENCE [LARGE SCALE GENOMIC DNA]</scope>
    <source>
        <strain evidence="10">HA-2024</strain>
        <tissue evidence="10">Whole body</tissue>
    </source>
</reference>
<keyword evidence="6" id="KW-0509">mRNA transport</keyword>
<dbReference type="InterPro" id="IPR032710">
    <property type="entry name" value="NTF2-like_dom_sf"/>
</dbReference>
<dbReference type="EMBL" id="JBEHCU010002746">
    <property type="protein sequence ID" value="KAL1402586.1"/>
    <property type="molecule type" value="Genomic_DNA"/>
</dbReference>
<evidence type="ECO:0000256" key="4">
    <source>
        <dbReference type="ARBA" id="ARBA00022614"/>
    </source>
</evidence>
<evidence type="ECO:0000256" key="7">
    <source>
        <dbReference type="ARBA" id="ARBA00023242"/>
    </source>
</evidence>
<evidence type="ECO:0000259" key="8">
    <source>
        <dbReference type="PROSITE" id="PS50177"/>
    </source>
</evidence>
<evidence type="ECO:0000256" key="1">
    <source>
        <dbReference type="ARBA" id="ARBA00004123"/>
    </source>
</evidence>
<dbReference type="Proteomes" id="UP001562425">
    <property type="component" value="Unassembled WGS sequence"/>
</dbReference>
<dbReference type="GO" id="GO:0051028">
    <property type="term" value="P:mRNA transport"/>
    <property type="evidence" value="ECO:0007669"/>
    <property type="project" value="UniProtKB-KW"/>
</dbReference>
<keyword evidence="7" id="KW-0539">Nucleus</keyword>
<dbReference type="SMART" id="SM00804">
    <property type="entry name" value="TAP_C"/>
    <property type="match status" value="1"/>
</dbReference>
<evidence type="ECO:0000256" key="3">
    <source>
        <dbReference type="ARBA" id="ARBA00022448"/>
    </source>
</evidence>
<dbReference type="InterPro" id="IPR002075">
    <property type="entry name" value="NTF2_dom"/>
</dbReference>
<comment type="subcellular location">
    <subcellularLocation>
        <location evidence="1">Nucleus</location>
    </subcellularLocation>
</comment>
<name>A0ABD1DSM9_CULPP</name>
<dbReference type="Gene3D" id="3.10.450.50">
    <property type="match status" value="1"/>
</dbReference>
<dbReference type="PANTHER" id="PTHR10662">
    <property type="entry name" value="NUCLEAR RNA EXPORT FACTOR"/>
    <property type="match status" value="1"/>
</dbReference>
<accession>A0ABD1DSM9</accession>
<evidence type="ECO:0000259" key="9">
    <source>
        <dbReference type="PROSITE" id="PS51281"/>
    </source>
</evidence>
<sequence length="158" mass="17239">PQLLLLTVTGVFKERKPAVINEPYRSFQRSLVIVPGATGGFCIRNEVIHINNTTRLQDEKAFKDPVSSQGFAPSAASASTSAALPAPTAAAVPVLPGGAPDDNTKLQMVQAMATQSNMNLEWSRKCLEETNWDYERAAFAFSELHKQNRIPPEAFVKP</sequence>
<dbReference type="SUPFAM" id="SSF54427">
    <property type="entry name" value="NTF2-like"/>
    <property type="match status" value="1"/>
</dbReference>
<dbReference type="GO" id="GO:0005634">
    <property type="term" value="C:nucleus"/>
    <property type="evidence" value="ECO:0007669"/>
    <property type="project" value="UniProtKB-SubCell"/>
</dbReference>
<organism evidence="10 11">
    <name type="scientific">Culex pipiens pipiens</name>
    <name type="common">Northern house mosquito</name>
    <dbReference type="NCBI Taxonomy" id="38569"/>
    <lineage>
        <taxon>Eukaryota</taxon>
        <taxon>Metazoa</taxon>
        <taxon>Ecdysozoa</taxon>
        <taxon>Arthropoda</taxon>
        <taxon>Hexapoda</taxon>
        <taxon>Insecta</taxon>
        <taxon>Pterygota</taxon>
        <taxon>Neoptera</taxon>
        <taxon>Endopterygota</taxon>
        <taxon>Diptera</taxon>
        <taxon>Nematocera</taxon>
        <taxon>Culicoidea</taxon>
        <taxon>Culicidae</taxon>
        <taxon>Culicinae</taxon>
        <taxon>Culicini</taxon>
        <taxon>Culex</taxon>
        <taxon>Culex</taxon>
    </lineage>
</organism>
<dbReference type="InterPro" id="IPR030217">
    <property type="entry name" value="NXF_fam"/>
</dbReference>